<name>A0ABD5EE72_9ACTN</name>
<gene>
    <name evidence="2" type="ORF">RM574_26045</name>
</gene>
<comment type="caution">
    <text evidence="2">The sequence shown here is derived from an EMBL/GenBank/DDBJ whole genome shotgun (WGS) entry which is preliminary data.</text>
</comment>
<reference evidence="3" key="1">
    <citation type="submission" date="2023-07" db="EMBL/GenBank/DDBJ databases">
        <title>30 novel species of actinomycetes from the DSMZ collection.</title>
        <authorList>
            <person name="Nouioui I."/>
        </authorList>
    </citation>
    <scope>NUCLEOTIDE SEQUENCE [LARGE SCALE GENOMIC DNA]</scope>
    <source>
        <strain evidence="3">DSM 41982</strain>
    </source>
</reference>
<evidence type="ECO:0008006" key="4">
    <source>
        <dbReference type="Google" id="ProtNLM"/>
    </source>
</evidence>
<evidence type="ECO:0000313" key="3">
    <source>
        <dbReference type="Proteomes" id="UP001183607"/>
    </source>
</evidence>
<feature type="compositionally biased region" description="Low complexity" evidence="1">
    <location>
        <begin position="1"/>
        <end position="11"/>
    </location>
</feature>
<feature type="region of interest" description="Disordered" evidence="1">
    <location>
        <begin position="1"/>
        <end position="44"/>
    </location>
</feature>
<evidence type="ECO:0000256" key="1">
    <source>
        <dbReference type="SAM" id="MobiDB-lite"/>
    </source>
</evidence>
<feature type="region of interest" description="Disordered" evidence="1">
    <location>
        <begin position="182"/>
        <end position="209"/>
    </location>
</feature>
<evidence type="ECO:0000313" key="2">
    <source>
        <dbReference type="EMBL" id="MDT0418948.1"/>
    </source>
</evidence>
<protein>
    <recommendedName>
        <fullName evidence="4">Lipoprotein CseA</fullName>
    </recommendedName>
</protein>
<dbReference type="AlphaFoldDB" id="A0ABD5EE72"/>
<sequence>MGATALLAAGGCAVGGTGTRDEGPARSESAAQVSPAPSASESAAVPVMGQQKVVRLLLADASVSAETKKDLKPCGGHDYPVDVSSGDLTGTGAPDLLVNVMTCGDAVGVASYVYRKEKSGYVSVFRAEDPPVYAEMDRGDLVVTRQLYQKGDPVSYPSSEEVITYGWHGGEFRESYRMRNDYSKTVGGENGGGEDGEDDGPAVPTSPPG</sequence>
<organism evidence="2 3">
    <name type="scientific">Streptomyces evansiae</name>
    <dbReference type="NCBI Taxonomy" id="3075535"/>
    <lineage>
        <taxon>Bacteria</taxon>
        <taxon>Bacillati</taxon>
        <taxon>Actinomycetota</taxon>
        <taxon>Actinomycetes</taxon>
        <taxon>Kitasatosporales</taxon>
        <taxon>Streptomycetaceae</taxon>
        <taxon>Streptomyces</taxon>
    </lineage>
</organism>
<accession>A0ABD5EE72</accession>
<feature type="compositionally biased region" description="Low complexity" evidence="1">
    <location>
        <begin position="27"/>
        <end position="44"/>
    </location>
</feature>
<dbReference type="Proteomes" id="UP001183607">
    <property type="component" value="Unassembled WGS sequence"/>
</dbReference>
<proteinExistence type="predicted"/>
<dbReference type="EMBL" id="JAVRER010000058">
    <property type="protein sequence ID" value="MDT0418948.1"/>
    <property type="molecule type" value="Genomic_DNA"/>
</dbReference>